<evidence type="ECO:0000313" key="2">
    <source>
        <dbReference type="EMBL" id="KKK76858.1"/>
    </source>
</evidence>
<dbReference type="Gene3D" id="3.90.226.10">
    <property type="entry name" value="2-enoyl-CoA Hydratase, Chain A, domain 1"/>
    <property type="match status" value="1"/>
</dbReference>
<protein>
    <recommendedName>
        <fullName evidence="1">CoA carboxyltransferase N-terminal domain-containing protein</fullName>
    </recommendedName>
</protein>
<feature type="non-terminal residue" evidence="2">
    <location>
        <position position="80"/>
    </location>
</feature>
<organism evidence="2">
    <name type="scientific">marine sediment metagenome</name>
    <dbReference type="NCBI Taxonomy" id="412755"/>
    <lineage>
        <taxon>unclassified sequences</taxon>
        <taxon>metagenomes</taxon>
        <taxon>ecological metagenomes</taxon>
    </lineage>
</organism>
<dbReference type="PROSITE" id="PS50980">
    <property type="entry name" value="COA_CT_NTER"/>
    <property type="match status" value="1"/>
</dbReference>
<dbReference type="InterPro" id="IPR029045">
    <property type="entry name" value="ClpP/crotonase-like_dom_sf"/>
</dbReference>
<dbReference type="InterPro" id="IPR011762">
    <property type="entry name" value="COA_CT_N"/>
</dbReference>
<proteinExistence type="predicted"/>
<accession>A0A0F8Y6F6</accession>
<dbReference type="InterPro" id="IPR034733">
    <property type="entry name" value="AcCoA_carboxyl_beta"/>
</dbReference>
<dbReference type="AlphaFoldDB" id="A0A0F8Y6F6"/>
<gene>
    <name evidence="2" type="ORF">LCGC14_2859410</name>
</gene>
<dbReference type="InterPro" id="IPR051047">
    <property type="entry name" value="AccD/PCCB"/>
</dbReference>
<dbReference type="GO" id="GO:0004658">
    <property type="term" value="F:propionyl-CoA carboxylase activity"/>
    <property type="evidence" value="ECO:0007669"/>
    <property type="project" value="TreeGrafter"/>
</dbReference>
<dbReference type="PANTHER" id="PTHR43842:SF2">
    <property type="entry name" value="PROPIONYL-COA CARBOXYLASE BETA CHAIN, MITOCHONDRIAL"/>
    <property type="match status" value="1"/>
</dbReference>
<dbReference type="Pfam" id="PF01039">
    <property type="entry name" value="Carboxyl_trans"/>
    <property type="match status" value="1"/>
</dbReference>
<comment type="caution">
    <text evidence="2">The sequence shown here is derived from an EMBL/GenBank/DDBJ whole genome shotgun (WGS) entry which is preliminary data.</text>
</comment>
<reference evidence="2" key="1">
    <citation type="journal article" date="2015" name="Nature">
        <title>Complex archaea that bridge the gap between prokaryotes and eukaryotes.</title>
        <authorList>
            <person name="Spang A."/>
            <person name="Saw J.H."/>
            <person name="Jorgensen S.L."/>
            <person name="Zaremba-Niedzwiedzka K."/>
            <person name="Martijn J."/>
            <person name="Lind A.E."/>
            <person name="van Eijk R."/>
            <person name="Schleper C."/>
            <person name="Guy L."/>
            <person name="Ettema T.J."/>
        </authorList>
    </citation>
    <scope>NUCLEOTIDE SEQUENCE</scope>
</reference>
<evidence type="ECO:0000259" key="1">
    <source>
        <dbReference type="PROSITE" id="PS50980"/>
    </source>
</evidence>
<name>A0A0F8Y6F6_9ZZZZ</name>
<dbReference type="PANTHER" id="PTHR43842">
    <property type="entry name" value="PROPIONYL-COA CARBOXYLASE BETA CHAIN"/>
    <property type="match status" value="1"/>
</dbReference>
<dbReference type="SUPFAM" id="SSF52096">
    <property type="entry name" value="ClpP/crotonase"/>
    <property type="match status" value="1"/>
</dbReference>
<feature type="domain" description="CoA carboxyltransferase N-terminal" evidence="1">
    <location>
        <begin position="1"/>
        <end position="80"/>
    </location>
</feature>
<dbReference type="EMBL" id="LAZR01055223">
    <property type="protein sequence ID" value="KKK76858.1"/>
    <property type="molecule type" value="Genomic_DNA"/>
</dbReference>
<sequence>MKDILEQLEGKRADARLGGGERRIEAQHAKGKLTARERVELLLDEGSFEEFDMFVTHRCTDFGMEQNKVSGDGVITGWGT</sequence>